<comment type="caution">
    <text evidence="2">The sequence shown here is derived from an EMBL/GenBank/DDBJ whole genome shotgun (WGS) entry which is preliminary data.</text>
</comment>
<name>A0ABW0E8Q7_9BACT</name>
<proteinExistence type="predicted"/>
<dbReference type="EMBL" id="JBHSKT010000002">
    <property type="protein sequence ID" value="MFC5269635.1"/>
    <property type="molecule type" value="Genomic_DNA"/>
</dbReference>
<dbReference type="SUPFAM" id="SSF50956">
    <property type="entry name" value="Thermostable phytase (3-phytase)"/>
    <property type="match status" value="1"/>
</dbReference>
<evidence type="ECO:0000256" key="1">
    <source>
        <dbReference type="SAM" id="SignalP"/>
    </source>
</evidence>
<feature type="chain" id="PRO_5046163882" description="PE-PGRS family protein" evidence="1">
    <location>
        <begin position="27"/>
        <end position="289"/>
    </location>
</feature>
<sequence length="289" mass="32274">MKRLFRIPFYLLFLLLFAACNKNDDAAPSVNGQPFSTDPQSRTLNPRVEEISGIADSKSNPGFLWAHEDSGNPTQLHLIGHDGNLSKKVYLKGIKNRDWEDMALSGNQLYIADTGDNNKKQTSYTIYQFTEPSPTTDTVHTIQQIRFRYPDGSHDAEALLVDPKTNDILIITKQDDPSRIYKISAPFKYTTIDTAQLVGQITFTGVVSAALSPDGTEAILKTYSGLNYYKQQAGEPLESFLQQQPVDIPYKVEPQGEAVTFAGNNSGFFTLSEKGFINAPVNLYFYPRK</sequence>
<dbReference type="Proteomes" id="UP001596161">
    <property type="component" value="Unassembled WGS sequence"/>
</dbReference>
<accession>A0ABW0E8Q7</accession>
<dbReference type="PROSITE" id="PS51257">
    <property type="entry name" value="PROKAR_LIPOPROTEIN"/>
    <property type="match status" value="1"/>
</dbReference>
<evidence type="ECO:0008006" key="4">
    <source>
        <dbReference type="Google" id="ProtNLM"/>
    </source>
</evidence>
<reference evidence="3" key="1">
    <citation type="journal article" date="2019" name="Int. J. Syst. Evol. Microbiol.">
        <title>The Global Catalogue of Microorganisms (GCM) 10K type strain sequencing project: providing services to taxonomists for standard genome sequencing and annotation.</title>
        <authorList>
            <consortium name="The Broad Institute Genomics Platform"/>
            <consortium name="The Broad Institute Genome Sequencing Center for Infectious Disease"/>
            <person name="Wu L."/>
            <person name="Ma J."/>
        </authorList>
    </citation>
    <scope>NUCLEOTIDE SEQUENCE [LARGE SCALE GENOMIC DNA]</scope>
    <source>
        <strain evidence="3">KACC 12602</strain>
    </source>
</reference>
<evidence type="ECO:0000313" key="2">
    <source>
        <dbReference type="EMBL" id="MFC5269635.1"/>
    </source>
</evidence>
<evidence type="ECO:0000313" key="3">
    <source>
        <dbReference type="Proteomes" id="UP001596161"/>
    </source>
</evidence>
<keyword evidence="3" id="KW-1185">Reference proteome</keyword>
<dbReference type="RefSeq" id="WP_378016016.1">
    <property type="nucleotide sequence ID" value="NZ_JBHSKT010000002.1"/>
</dbReference>
<gene>
    <name evidence="2" type="ORF">ACFPIB_03370</name>
</gene>
<protein>
    <recommendedName>
        <fullName evidence="4">PE-PGRS family protein</fullName>
    </recommendedName>
</protein>
<organism evidence="2 3">
    <name type="scientific">Adhaeribacter terreus</name>
    <dbReference type="NCBI Taxonomy" id="529703"/>
    <lineage>
        <taxon>Bacteria</taxon>
        <taxon>Pseudomonadati</taxon>
        <taxon>Bacteroidota</taxon>
        <taxon>Cytophagia</taxon>
        <taxon>Cytophagales</taxon>
        <taxon>Hymenobacteraceae</taxon>
        <taxon>Adhaeribacter</taxon>
    </lineage>
</organism>
<keyword evidence="1" id="KW-0732">Signal</keyword>
<feature type="signal peptide" evidence="1">
    <location>
        <begin position="1"/>
        <end position="26"/>
    </location>
</feature>